<evidence type="ECO:0000313" key="3">
    <source>
        <dbReference type="Proteomes" id="UP000756387"/>
    </source>
</evidence>
<proteinExistence type="predicted"/>
<dbReference type="Proteomes" id="UP000756387">
    <property type="component" value="Unassembled WGS sequence"/>
</dbReference>
<gene>
    <name evidence="2" type="ORF">IEQ44_04190</name>
</gene>
<dbReference type="RefSeq" id="WP_227486886.1">
    <property type="nucleotide sequence ID" value="NZ_JADCSA010000003.1"/>
</dbReference>
<keyword evidence="1" id="KW-1133">Transmembrane helix</keyword>
<evidence type="ECO:0000313" key="2">
    <source>
        <dbReference type="EMBL" id="MBE7323848.1"/>
    </source>
</evidence>
<keyword evidence="1" id="KW-0472">Membrane</keyword>
<name>A0ABR9RQK2_9ACTN</name>
<keyword evidence="1" id="KW-0812">Transmembrane</keyword>
<comment type="caution">
    <text evidence="2">The sequence shown here is derived from an EMBL/GenBank/DDBJ whole genome shotgun (WGS) entry which is preliminary data.</text>
</comment>
<feature type="transmembrane region" description="Helical" evidence="1">
    <location>
        <begin position="90"/>
        <end position="107"/>
    </location>
</feature>
<organism evidence="2 3">
    <name type="scientific">Nocardioides malaquae</name>
    <dbReference type="NCBI Taxonomy" id="2773426"/>
    <lineage>
        <taxon>Bacteria</taxon>
        <taxon>Bacillati</taxon>
        <taxon>Actinomycetota</taxon>
        <taxon>Actinomycetes</taxon>
        <taxon>Propionibacteriales</taxon>
        <taxon>Nocardioidaceae</taxon>
        <taxon>Nocardioides</taxon>
    </lineage>
</organism>
<dbReference type="EMBL" id="JADCSA010000003">
    <property type="protein sequence ID" value="MBE7323848.1"/>
    <property type="molecule type" value="Genomic_DNA"/>
</dbReference>
<accession>A0ABR9RQK2</accession>
<protein>
    <recommendedName>
        <fullName evidence="4">Integral membrane protein</fullName>
    </recommendedName>
</protein>
<reference evidence="2 3" key="1">
    <citation type="submission" date="2020-10" db="EMBL/GenBank/DDBJ databases">
        <title>Nocardioides sp. isolated from sludge.</title>
        <authorList>
            <person name="Zhang X."/>
        </authorList>
    </citation>
    <scope>NUCLEOTIDE SEQUENCE [LARGE SCALE GENOMIC DNA]</scope>
    <source>
        <strain evidence="2 3">Y6</strain>
    </source>
</reference>
<evidence type="ECO:0008006" key="4">
    <source>
        <dbReference type="Google" id="ProtNLM"/>
    </source>
</evidence>
<sequence>MTGPRSLVAAASVALLAAVAGALSSAATALVHHYWWGLAWGVVAGVLAVRALPARWWGRPLFVGAWLVVTYVVLTGRPEGDFLVADTVEGYLYLGSGLLLVLVAVTGRSGPRPQQNVPSAGASSYTR</sequence>
<feature type="transmembrane region" description="Helical" evidence="1">
    <location>
        <begin position="60"/>
        <end position="78"/>
    </location>
</feature>
<evidence type="ECO:0000256" key="1">
    <source>
        <dbReference type="SAM" id="Phobius"/>
    </source>
</evidence>
<feature type="transmembrane region" description="Helical" evidence="1">
    <location>
        <begin position="34"/>
        <end position="53"/>
    </location>
</feature>
<keyword evidence="3" id="KW-1185">Reference proteome</keyword>